<dbReference type="PANTHER" id="PTHR48077">
    <property type="entry name" value="TRYPTOPHAN SYNTHASE-RELATED"/>
    <property type="match status" value="1"/>
</dbReference>
<dbReference type="InterPro" id="IPR001926">
    <property type="entry name" value="TrpB-like_PALP"/>
</dbReference>
<proteinExistence type="inferred from homology"/>
<evidence type="ECO:0000256" key="8">
    <source>
        <dbReference type="ARBA" id="ARBA00022822"/>
    </source>
</evidence>
<dbReference type="Pfam" id="PF00697">
    <property type="entry name" value="PRAI"/>
    <property type="match status" value="1"/>
</dbReference>
<dbReference type="FunFam" id="3.40.50.1100:FF:000001">
    <property type="entry name" value="Tryptophan synthase beta chain"/>
    <property type="match status" value="1"/>
</dbReference>
<evidence type="ECO:0000256" key="15">
    <source>
        <dbReference type="HAMAP-Rule" id="MF_00135"/>
    </source>
</evidence>
<dbReference type="HAMAP" id="MF_00133">
    <property type="entry name" value="Trp_synth_beta"/>
    <property type="match status" value="1"/>
</dbReference>
<dbReference type="Pfam" id="PF00291">
    <property type="entry name" value="PALP"/>
    <property type="match status" value="1"/>
</dbReference>
<dbReference type="HAMAP" id="MF_00135">
    <property type="entry name" value="PRAI"/>
    <property type="match status" value="1"/>
</dbReference>
<dbReference type="InterPro" id="IPR001240">
    <property type="entry name" value="PRAI_dom"/>
</dbReference>
<dbReference type="GO" id="GO:0004834">
    <property type="term" value="F:tryptophan synthase activity"/>
    <property type="evidence" value="ECO:0007669"/>
    <property type="project" value="UniProtKB-UniRule"/>
</dbReference>
<reference evidence="18 19" key="1">
    <citation type="submission" date="2018-10" db="EMBL/GenBank/DDBJ databases">
        <title>Bacillus Keqinensis sp. nov., a moderately halophilic bacterium isolated from a saline-alkaline lake.</title>
        <authorList>
            <person name="Wang H."/>
        </authorList>
    </citation>
    <scope>NUCLEOTIDE SEQUENCE [LARGE SCALE GENOMIC DNA]</scope>
    <source>
        <strain evidence="18 19">KQ-3</strain>
    </source>
</reference>
<evidence type="ECO:0000256" key="14">
    <source>
        <dbReference type="HAMAP-Rule" id="MF_00133"/>
    </source>
</evidence>
<comment type="caution">
    <text evidence="18">The sequence shown here is derived from an EMBL/GenBank/DDBJ whole genome shotgun (WGS) entry which is preliminary data.</text>
</comment>
<keyword evidence="7 15" id="KW-0028">Amino-acid biosynthesis</keyword>
<comment type="pathway">
    <text evidence="3 15">Amino-acid biosynthesis; L-tryptophan biosynthesis; L-tryptophan from chorismate: step 3/5.</text>
</comment>
<evidence type="ECO:0000256" key="4">
    <source>
        <dbReference type="ARBA" id="ARBA00004733"/>
    </source>
</evidence>
<keyword evidence="9 14" id="KW-0663">Pyridoxal phosphate</keyword>
<evidence type="ECO:0000256" key="7">
    <source>
        <dbReference type="ARBA" id="ARBA00022605"/>
    </source>
</evidence>
<keyword evidence="11 15" id="KW-0413">Isomerase</keyword>
<evidence type="ECO:0000256" key="9">
    <source>
        <dbReference type="ARBA" id="ARBA00022898"/>
    </source>
</evidence>
<gene>
    <name evidence="14 18" type="primary">trpB</name>
    <name evidence="15" type="synonym">trpF</name>
    <name evidence="18" type="ORF">EBO34_04145</name>
</gene>
<dbReference type="InterPro" id="IPR006654">
    <property type="entry name" value="Trp_synth_beta"/>
</dbReference>
<keyword evidence="19" id="KW-1185">Reference proteome</keyword>
<dbReference type="InterPro" id="IPR023026">
    <property type="entry name" value="Trp_synth_beta/beta-like"/>
</dbReference>
<dbReference type="CDD" id="cd06446">
    <property type="entry name" value="Trp-synth_B"/>
    <property type="match status" value="1"/>
</dbReference>
<evidence type="ECO:0000256" key="6">
    <source>
        <dbReference type="ARBA" id="ARBA00011270"/>
    </source>
</evidence>
<dbReference type="PROSITE" id="PS00168">
    <property type="entry name" value="TRP_SYNTHASE_BETA"/>
    <property type="match status" value="1"/>
</dbReference>
<comment type="catalytic activity">
    <reaction evidence="13 14">
        <text>(1S,2R)-1-C-(indol-3-yl)glycerol 3-phosphate + L-serine = D-glyceraldehyde 3-phosphate + L-tryptophan + H2O</text>
        <dbReference type="Rhea" id="RHEA:10532"/>
        <dbReference type="ChEBI" id="CHEBI:15377"/>
        <dbReference type="ChEBI" id="CHEBI:33384"/>
        <dbReference type="ChEBI" id="CHEBI:57912"/>
        <dbReference type="ChEBI" id="CHEBI:58866"/>
        <dbReference type="ChEBI" id="CHEBI:59776"/>
        <dbReference type="EC" id="4.2.1.20"/>
    </reaction>
</comment>
<protein>
    <recommendedName>
        <fullName evidence="14 15">Multifunctional fusion protein</fullName>
    </recommendedName>
    <domain>
        <recommendedName>
            <fullName evidence="15">N-(5'-phosphoribosyl)anthranilate isomerase</fullName>
            <shortName evidence="15">PRAI</shortName>
            <ecNumber evidence="15">5.3.1.24</ecNumber>
        </recommendedName>
    </domain>
    <domain>
        <recommendedName>
            <fullName evidence="14">Tryptophan synthase beta chain</fullName>
            <ecNumber evidence="14">4.2.1.20</ecNumber>
        </recommendedName>
    </domain>
</protein>
<evidence type="ECO:0000256" key="5">
    <source>
        <dbReference type="ARBA" id="ARBA00009982"/>
    </source>
</evidence>
<evidence type="ECO:0000259" key="17">
    <source>
        <dbReference type="Pfam" id="PF00697"/>
    </source>
</evidence>
<evidence type="ECO:0000256" key="11">
    <source>
        <dbReference type="ARBA" id="ARBA00023235"/>
    </source>
</evidence>
<accession>A0A3M7TU45</accession>
<evidence type="ECO:0000259" key="16">
    <source>
        <dbReference type="Pfam" id="PF00291"/>
    </source>
</evidence>
<dbReference type="OrthoDB" id="9766131at2"/>
<dbReference type="InterPro" id="IPR036052">
    <property type="entry name" value="TrpB-like_PALP_sf"/>
</dbReference>
<name>A0A3M7TU45_9BACI</name>
<dbReference type="InterPro" id="IPR011060">
    <property type="entry name" value="RibuloseP-bd_barrel"/>
</dbReference>
<dbReference type="NCBIfam" id="NF002301">
    <property type="entry name" value="PRK01222.2-1"/>
    <property type="match status" value="1"/>
</dbReference>
<dbReference type="GO" id="GO:0004640">
    <property type="term" value="F:phosphoribosylanthranilate isomerase activity"/>
    <property type="evidence" value="ECO:0007669"/>
    <property type="project" value="UniProtKB-UniRule"/>
</dbReference>
<keyword evidence="10 15" id="KW-0057">Aromatic amino acid biosynthesis</keyword>
<dbReference type="Proteomes" id="UP000278746">
    <property type="component" value="Unassembled WGS sequence"/>
</dbReference>
<comment type="similarity">
    <text evidence="15">Belongs to the TrpF family.</text>
</comment>
<evidence type="ECO:0000256" key="10">
    <source>
        <dbReference type="ARBA" id="ARBA00023141"/>
    </source>
</evidence>
<comment type="cofactor">
    <cofactor evidence="1 14">
        <name>pyridoxal 5'-phosphate</name>
        <dbReference type="ChEBI" id="CHEBI:597326"/>
    </cofactor>
</comment>
<dbReference type="SUPFAM" id="SSF51366">
    <property type="entry name" value="Ribulose-phoshate binding barrel"/>
    <property type="match status" value="1"/>
</dbReference>
<evidence type="ECO:0000256" key="13">
    <source>
        <dbReference type="ARBA" id="ARBA00049047"/>
    </source>
</evidence>
<organism evidence="18 19">
    <name type="scientific">Alteribacter keqinensis</name>
    <dbReference type="NCBI Taxonomy" id="2483800"/>
    <lineage>
        <taxon>Bacteria</taxon>
        <taxon>Bacillati</taxon>
        <taxon>Bacillota</taxon>
        <taxon>Bacilli</taxon>
        <taxon>Bacillales</taxon>
        <taxon>Bacillaceae</taxon>
        <taxon>Alteribacter</taxon>
    </lineage>
</organism>
<evidence type="ECO:0000256" key="12">
    <source>
        <dbReference type="ARBA" id="ARBA00023239"/>
    </source>
</evidence>
<dbReference type="Gene3D" id="3.40.50.1100">
    <property type="match status" value="2"/>
</dbReference>
<dbReference type="InterPro" id="IPR013785">
    <property type="entry name" value="Aldolase_TIM"/>
</dbReference>
<evidence type="ECO:0000256" key="1">
    <source>
        <dbReference type="ARBA" id="ARBA00001933"/>
    </source>
</evidence>
<dbReference type="SUPFAM" id="SSF53686">
    <property type="entry name" value="Tryptophan synthase beta subunit-like PLP-dependent enzymes"/>
    <property type="match status" value="1"/>
</dbReference>
<dbReference type="EMBL" id="RHIB01000001">
    <property type="protein sequence ID" value="RNA69150.1"/>
    <property type="molecule type" value="Genomic_DNA"/>
</dbReference>
<evidence type="ECO:0000313" key="18">
    <source>
        <dbReference type="EMBL" id="RNA69150.1"/>
    </source>
</evidence>
<dbReference type="NCBIfam" id="TIGR00263">
    <property type="entry name" value="trpB"/>
    <property type="match status" value="1"/>
</dbReference>
<dbReference type="GO" id="GO:0005737">
    <property type="term" value="C:cytoplasm"/>
    <property type="evidence" value="ECO:0007669"/>
    <property type="project" value="TreeGrafter"/>
</dbReference>
<evidence type="ECO:0000256" key="3">
    <source>
        <dbReference type="ARBA" id="ARBA00004664"/>
    </source>
</evidence>
<dbReference type="InterPro" id="IPR006653">
    <property type="entry name" value="Trp_synth_b_CS"/>
</dbReference>
<keyword evidence="8 15" id="KW-0822">Tryptophan biosynthesis</keyword>
<dbReference type="CDD" id="cd00405">
    <property type="entry name" value="PRAI"/>
    <property type="match status" value="1"/>
</dbReference>
<dbReference type="FunFam" id="3.40.50.1100:FF:000004">
    <property type="entry name" value="Tryptophan synthase beta chain"/>
    <property type="match status" value="1"/>
</dbReference>
<dbReference type="AlphaFoldDB" id="A0A3M7TU45"/>
<dbReference type="Gene3D" id="3.20.20.70">
    <property type="entry name" value="Aldolase class I"/>
    <property type="match status" value="1"/>
</dbReference>
<evidence type="ECO:0000256" key="2">
    <source>
        <dbReference type="ARBA" id="ARBA00002786"/>
    </source>
</evidence>
<evidence type="ECO:0000313" key="19">
    <source>
        <dbReference type="Proteomes" id="UP000278746"/>
    </source>
</evidence>
<comment type="pathway">
    <text evidence="4 14">Amino-acid biosynthesis; L-tryptophan biosynthesis; L-tryptophan from chorismate: step 5/5.</text>
</comment>
<feature type="domain" description="N-(5'phosphoribosyl) anthranilate isomerase (PRAI)" evidence="17">
    <location>
        <begin position="13"/>
        <end position="213"/>
    </location>
</feature>
<dbReference type="EC" id="4.2.1.20" evidence="14"/>
<comment type="similarity">
    <text evidence="5 14">Belongs to the TrpB family.</text>
</comment>
<feature type="modified residue" description="N6-(pyridoxal phosphate)lysine" evidence="14">
    <location>
        <position position="309"/>
    </location>
</feature>
<sequence length="622" mass="67437">MICLKELQKVKLKFCGVTNKEDFSLAAVSKADYIGVIFAKSRRRVSAEDVASWIGSTRFRKGQKVSGIFVNASAEEIIKTVQESGIDVVQCHGTETPELLDEVKYKTGVRVFKTIHHKEGAEKLISTYAQAADGFVIDTKVSGAWGGTGTSFDWQAVPGYMKEAKKHHKECLIAGGVIPENVRELIKYKPGGVDVSSGIETNGRKDEHKMAQMEAQVKGTYTFPDEFGRFGDFGGKYVPETLMNALEELEEAYSEIKNDDEFFEALHQEWKTFSGRPTALTFAENLTKKLGGAKVYLKREDLNHTGAHKINNAIAQALLAKRMGKTKIIAETGAGQHGVATATAAARFGLTCKVFMGKEDMRRQELNVFRMELLGAEVIEVTSGSQTLKDATNEAIRHWVTHVEDTYYLIGSAVGPHPYPMMVRDFQSVIGRESKQQMMEYTGRLPDEIVACVGGGSNAIGMFHPFINDSVSLTGVEAAGKGTETNAHAATLTKGTRGVLHGSLSYLLQDEGGNITEPYSISAGLDYPGIGPEHAHHKDTGRVSYVAVTDKEAMGALKLLSETEGILPAIESAHALASVVKQAPVLGPDKTILVCLSGRGDKDVHTIKSYAEGGTGSHDTAD</sequence>
<dbReference type="UniPathway" id="UPA00035">
    <property type="reaction ID" value="UER00042"/>
</dbReference>
<dbReference type="PANTHER" id="PTHR48077:SF3">
    <property type="entry name" value="TRYPTOPHAN SYNTHASE"/>
    <property type="match status" value="1"/>
</dbReference>
<comment type="catalytic activity">
    <reaction evidence="15">
        <text>N-(5-phospho-beta-D-ribosyl)anthranilate = 1-(2-carboxyphenylamino)-1-deoxy-D-ribulose 5-phosphate</text>
        <dbReference type="Rhea" id="RHEA:21540"/>
        <dbReference type="ChEBI" id="CHEBI:18277"/>
        <dbReference type="ChEBI" id="CHEBI:58613"/>
        <dbReference type="EC" id="5.3.1.24"/>
    </reaction>
</comment>
<comment type="subunit">
    <text evidence="6 14">Tetramer of two alpha and two beta chains.</text>
</comment>
<feature type="domain" description="Tryptophan synthase beta chain-like PALP" evidence="16">
    <location>
        <begin position="274"/>
        <end position="598"/>
    </location>
</feature>
<comment type="function">
    <text evidence="2 14">The beta subunit is responsible for the synthesis of L-tryptophan from indole and L-serine.</text>
</comment>
<dbReference type="EC" id="5.3.1.24" evidence="15"/>
<keyword evidence="12 14" id="KW-0456">Lyase</keyword>